<feature type="region of interest" description="Disordered" evidence="1">
    <location>
        <begin position="120"/>
        <end position="173"/>
    </location>
</feature>
<dbReference type="PROSITE" id="PS51491">
    <property type="entry name" value="TAU_MAP_2"/>
    <property type="match status" value="1"/>
</dbReference>
<dbReference type="EMBL" id="JAAAUY010000356">
    <property type="protein sequence ID" value="KAF9330987.1"/>
    <property type="molecule type" value="Genomic_DNA"/>
</dbReference>
<dbReference type="GO" id="GO:0015631">
    <property type="term" value="F:tubulin binding"/>
    <property type="evidence" value="ECO:0007669"/>
    <property type="project" value="InterPro"/>
</dbReference>
<evidence type="ECO:0000313" key="3">
    <source>
        <dbReference type="Proteomes" id="UP000696485"/>
    </source>
</evidence>
<protein>
    <submittedName>
        <fullName evidence="2">Uncharacterized protein</fullName>
    </submittedName>
</protein>
<dbReference type="Pfam" id="PF00418">
    <property type="entry name" value="Tubulin-binding"/>
    <property type="match status" value="2"/>
</dbReference>
<keyword evidence="3" id="KW-1185">Reference proteome</keyword>
<sequence>MASTMSASPVAKAPHVKLGKDTHPTKAPFRAGAVSTFKTSSPSRILTSSRVTSMPPTSPTSPTPNKRFSGIQSKVGSLEAIHYKPKPSEKKIQSFKQDFSHIKAKVDHSAPASIVVVATTASSPTSPLGSPVHSPPTRPVRTTPTTSTSAAARLASRATPSTSRPVSISVRTGGPQSAVVAAISLASPVHSPPSSRRSSASSTLASPPMSPTSATSRRLSKHIIPTQKVDYSSVKSKVGSLENVGYKSNMMQRPGSRGSSEENGERGRSQSPGGQSSTSSSGNNSIGKAGGARRSSAPSTFKIPKSKKVDYSNVKSKVGSMEFVTHVPQGGNIRVFSEKLSFREQAQSKIAKEISITEFYQGDKSFDTLFREEEEEAMHGSRGNSEDGHVLDHDISEIYSDLDDLQDQQPPKSLLAVLEEVAENVGVLELEEEQFYQDEQYQHPAVAH</sequence>
<feature type="region of interest" description="Disordered" evidence="1">
    <location>
        <begin position="1"/>
        <end position="71"/>
    </location>
</feature>
<feature type="compositionally biased region" description="Low complexity" evidence="1">
    <location>
        <begin position="269"/>
        <end position="287"/>
    </location>
</feature>
<evidence type="ECO:0000256" key="1">
    <source>
        <dbReference type="SAM" id="MobiDB-lite"/>
    </source>
</evidence>
<feature type="compositionally biased region" description="Basic and acidic residues" evidence="1">
    <location>
        <begin position="259"/>
        <end position="268"/>
    </location>
</feature>
<gene>
    <name evidence="2" type="ORF">BG006_006105</name>
</gene>
<organism evidence="2 3">
    <name type="scientific">Podila minutissima</name>
    <dbReference type="NCBI Taxonomy" id="64525"/>
    <lineage>
        <taxon>Eukaryota</taxon>
        <taxon>Fungi</taxon>
        <taxon>Fungi incertae sedis</taxon>
        <taxon>Mucoromycota</taxon>
        <taxon>Mortierellomycotina</taxon>
        <taxon>Mortierellomycetes</taxon>
        <taxon>Mortierellales</taxon>
        <taxon>Mortierellaceae</taxon>
        <taxon>Podila</taxon>
    </lineage>
</organism>
<dbReference type="InterPro" id="IPR001084">
    <property type="entry name" value="MAP_tubulin-bd_rpt"/>
</dbReference>
<proteinExistence type="predicted"/>
<accession>A0A9P5SNJ3</accession>
<feature type="compositionally biased region" description="Low complexity" evidence="1">
    <location>
        <begin position="139"/>
        <end position="164"/>
    </location>
</feature>
<evidence type="ECO:0000313" key="2">
    <source>
        <dbReference type="EMBL" id="KAF9330987.1"/>
    </source>
</evidence>
<feature type="compositionally biased region" description="Low complexity" evidence="1">
    <location>
        <begin position="186"/>
        <end position="217"/>
    </location>
</feature>
<dbReference type="Proteomes" id="UP000696485">
    <property type="component" value="Unassembled WGS sequence"/>
</dbReference>
<feature type="region of interest" description="Disordered" evidence="1">
    <location>
        <begin position="186"/>
        <end position="310"/>
    </location>
</feature>
<reference evidence="2" key="1">
    <citation type="journal article" date="2020" name="Fungal Divers.">
        <title>Resolving the Mortierellaceae phylogeny through synthesis of multi-gene phylogenetics and phylogenomics.</title>
        <authorList>
            <person name="Vandepol N."/>
            <person name="Liber J."/>
            <person name="Desiro A."/>
            <person name="Na H."/>
            <person name="Kennedy M."/>
            <person name="Barry K."/>
            <person name="Grigoriev I.V."/>
            <person name="Miller A.N."/>
            <person name="O'Donnell K."/>
            <person name="Stajich J.E."/>
            <person name="Bonito G."/>
        </authorList>
    </citation>
    <scope>NUCLEOTIDE SEQUENCE</scope>
    <source>
        <strain evidence="2">NVP1</strain>
    </source>
</reference>
<comment type="caution">
    <text evidence="2">The sequence shown here is derived from an EMBL/GenBank/DDBJ whole genome shotgun (WGS) entry which is preliminary data.</text>
</comment>
<name>A0A9P5SNJ3_9FUNG</name>
<dbReference type="AlphaFoldDB" id="A0A9P5SNJ3"/>
<feature type="compositionally biased region" description="Polar residues" evidence="1">
    <location>
        <begin position="36"/>
        <end position="46"/>
    </location>
</feature>